<dbReference type="PROSITE" id="PS00470">
    <property type="entry name" value="IDH_IMDH"/>
    <property type="match status" value="1"/>
</dbReference>
<organism evidence="11 12">
    <name type="scientific">Cryobacterium roopkundense</name>
    <dbReference type="NCBI Taxonomy" id="1001240"/>
    <lineage>
        <taxon>Bacteria</taxon>
        <taxon>Bacillati</taxon>
        <taxon>Actinomycetota</taxon>
        <taxon>Actinomycetes</taxon>
        <taxon>Micrococcales</taxon>
        <taxon>Microbacteriaceae</taxon>
        <taxon>Cryobacterium</taxon>
    </lineage>
</organism>
<evidence type="ECO:0000256" key="5">
    <source>
        <dbReference type="ARBA" id="ARBA00022723"/>
    </source>
</evidence>
<dbReference type="AlphaFoldDB" id="A0A7W8ZTH6"/>
<evidence type="ECO:0000256" key="3">
    <source>
        <dbReference type="ARBA" id="ARBA00007769"/>
    </source>
</evidence>
<dbReference type="GO" id="GO:0016829">
    <property type="term" value="F:lyase activity"/>
    <property type="evidence" value="ECO:0007669"/>
    <property type="project" value="UniProtKB-KW"/>
</dbReference>
<proteinExistence type="inferred from homology"/>
<dbReference type="InterPro" id="IPR050501">
    <property type="entry name" value="ICDH/IPMDH"/>
</dbReference>
<comment type="similarity">
    <text evidence="3">Belongs to the isocitrate and isopropylmalate dehydrogenases family.</text>
</comment>
<keyword evidence="6 11" id="KW-0560">Oxidoreductase</keyword>
<dbReference type="Proteomes" id="UP000561726">
    <property type="component" value="Unassembled WGS sequence"/>
</dbReference>
<protein>
    <recommendedName>
        <fullName evidence="4">D-malate dehydrogenase (decarboxylating)</fullName>
        <ecNumber evidence="4">1.1.1.83</ecNumber>
    </recommendedName>
</protein>
<feature type="domain" description="Isopropylmalate dehydrogenase-like" evidence="10">
    <location>
        <begin position="7"/>
        <end position="349"/>
    </location>
</feature>
<evidence type="ECO:0000256" key="2">
    <source>
        <dbReference type="ARBA" id="ARBA00001946"/>
    </source>
</evidence>
<evidence type="ECO:0000256" key="8">
    <source>
        <dbReference type="ARBA" id="ARBA00023211"/>
    </source>
</evidence>
<evidence type="ECO:0000313" key="12">
    <source>
        <dbReference type="Proteomes" id="UP000561726"/>
    </source>
</evidence>
<name>A0A7W8ZTH6_9MICO</name>
<dbReference type="SMART" id="SM01329">
    <property type="entry name" value="Iso_dh"/>
    <property type="match status" value="1"/>
</dbReference>
<dbReference type="RefSeq" id="WP_052541996.1">
    <property type="nucleotide sequence ID" value="NZ_JACHBQ010000001.1"/>
</dbReference>
<dbReference type="InterPro" id="IPR011829">
    <property type="entry name" value="TTC_DH"/>
</dbReference>
<evidence type="ECO:0000256" key="9">
    <source>
        <dbReference type="ARBA" id="ARBA00049301"/>
    </source>
</evidence>
<dbReference type="InterPro" id="IPR019818">
    <property type="entry name" value="IsoCit/isopropylmalate_DH_CS"/>
</dbReference>
<dbReference type="GO" id="GO:0046553">
    <property type="term" value="F:D-malate dehydrogenase (decarboxylating) (NAD+) activity"/>
    <property type="evidence" value="ECO:0007669"/>
    <property type="project" value="UniProtKB-EC"/>
</dbReference>
<dbReference type="PANTHER" id="PTHR43275">
    <property type="entry name" value="D-MALATE DEHYDROGENASE [DECARBOXYLATING]"/>
    <property type="match status" value="1"/>
</dbReference>
<evidence type="ECO:0000259" key="10">
    <source>
        <dbReference type="SMART" id="SM01329"/>
    </source>
</evidence>
<keyword evidence="5" id="KW-0479">Metal-binding</keyword>
<comment type="cofactor">
    <cofactor evidence="2">
        <name>Mg(2+)</name>
        <dbReference type="ChEBI" id="CHEBI:18420"/>
    </cofactor>
</comment>
<dbReference type="GO" id="GO:0000287">
    <property type="term" value="F:magnesium ion binding"/>
    <property type="evidence" value="ECO:0007669"/>
    <property type="project" value="InterPro"/>
</dbReference>
<evidence type="ECO:0000256" key="4">
    <source>
        <dbReference type="ARBA" id="ARBA00013126"/>
    </source>
</evidence>
<dbReference type="SUPFAM" id="SSF53659">
    <property type="entry name" value="Isocitrate/Isopropylmalate dehydrogenase-like"/>
    <property type="match status" value="1"/>
</dbReference>
<dbReference type="EMBL" id="JACHBQ010000001">
    <property type="protein sequence ID" value="MBB5639886.1"/>
    <property type="molecule type" value="Genomic_DNA"/>
</dbReference>
<evidence type="ECO:0000256" key="1">
    <source>
        <dbReference type="ARBA" id="ARBA00001936"/>
    </source>
</evidence>
<keyword evidence="7" id="KW-0520">NAD</keyword>
<gene>
    <name evidence="11" type="ORF">BJ997_000434</name>
</gene>
<dbReference type="NCBIfam" id="NF006048">
    <property type="entry name" value="PRK08194.1"/>
    <property type="match status" value="1"/>
</dbReference>
<dbReference type="PANTHER" id="PTHR43275:SF1">
    <property type="entry name" value="D-MALATE DEHYDROGENASE [DECARBOXYLATING]"/>
    <property type="match status" value="1"/>
</dbReference>
<comment type="caution">
    <text evidence="11">The sequence shown here is derived from an EMBL/GenBank/DDBJ whole genome shotgun (WGS) entry which is preliminary data.</text>
</comment>
<comment type="cofactor">
    <cofactor evidence="1">
        <name>Mn(2+)</name>
        <dbReference type="ChEBI" id="CHEBI:29035"/>
    </cofactor>
</comment>
<evidence type="ECO:0000256" key="6">
    <source>
        <dbReference type="ARBA" id="ARBA00023002"/>
    </source>
</evidence>
<sequence>MSIRTHRIAVIPGDGIGTEVMPPAQRLLELAGNRFGFAFEWQTFDWSCEYYARTGAMMPANGLEQLAECDQILLGAVGFPGVPDHVSLWGLLIPIRRAFQQYINLRPIKLLPGIESPLRNVPAGGIDFQVVRENNEGEYSESGGRLYRGLPQEVAIQESIFTRFGVTRAMNYAITLAEHRQGRLASATKSNGIIHTMPFWDEILRELGQQHPQLEISEYHIDALAALFVLDPGRFDVVVASNLFGDILTDLGAAIIGSIGIAPSANLNPEGEFPSMFEPVHGSAPDIAGQGKANPLGQVWAASMMLDHLGHPEAGAALVDTMGHVLVETDVRTPDLGGRATTEEVSDALAVAFATVTAEAVLR</sequence>
<comment type="catalytic activity">
    <reaction evidence="9">
        <text>(R)-malate + NAD(+) = pyruvate + CO2 + NADH</text>
        <dbReference type="Rhea" id="RHEA:18365"/>
        <dbReference type="ChEBI" id="CHEBI:15361"/>
        <dbReference type="ChEBI" id="CHEBI:15588"/>
        <dbReference type="ChEBI" id="CHEBI:16526"/>
        <dbReference type="ChEBI" id="CHEBI:57540"/>
        <dbReference type="ChEBI" id="CHEBI:57945"/>
        <dbReference type="EC" id="1.1.1.83"/>
    </reaction>
</comment>
<evidence type="ECO:0000313" key="11">
    <source>
        <dbReference type="EMBL" id="MBB5639886.1"/>
    </source>
</evidence>
<reference evidence="11 12" key="1">
    <citation type="submission" date="2020-08" db="EMBL/GenBank/DDBJ databases">
        <title>Sequencing the genomes of 1000 actinobacteria strains.</title>
        <authorList>
            <person name="Klenk H.-P."/>
        </authorList>
    </citation>
    <scope>NUCLEOTIDE SEQUENCE [LARGE SCALE GENOMIC DNA]</scope>
    <source>
        <strain evidence="11 12">DSM 21065</strain>
    </source>
</reference>
<dbReference type="EC" id="1.1.1.83" evidence="4"/>
<dbReference type="GO" id="GO:0051287">
    <property type="term" value="F:NAD binding"/>
    <property type="evidence" value="ECO:0007669"/>
    <property type="project" value="InterPro"/>
</dbReference>
<accession>A0A7W8ZTH6</accession>
<dbReference type="Pfam" id="PF00180">
    <property type="entry name" value="Iso_dh"/>
    <property type="match status" value="1"/>
</dbReference>
<dbReference type="NCBIfam" id="TIGR02089">
    <property type="entry name" value="TTC"/>
    <property type="match status" value="1"/>
</dbReference>
<dbReference type="Gene3D" id="3.40.718.10">
    <property type="entry name" value="Isopropylmalate Dehydrogenase"/>
    <property type="match status" value="1"/>
</dbReference>
<keyword evidence="11" id="KW-0456">Lyase</keyword>
<keyword evidence="8" id="KW-0464">Manganese</keyword>
<dbReference type="InterPro" id="IPR024084">
    <property type="entry name" value="IsoPropMal-DH-like_dom"/>
</dbReference>
<evidence type="ECO:0000256" key="7">
    <source>
        <dbReference type="ARBA" id="ARBA00023027"/>
    </source>
</evidence>